<keyword evidence="2" id="KW-0614">Plasmid</keyword>
<geneLocation type="plasmid" evidence="2 3">
    <name>pMP1046B</name>
</geneLocation>
<keyword evidence="1 2" id="KW-0812">Transmembrane</keyword>
<evidence type="ECO:0000313" key="2">
    <source>
        <dbReference type="EMBL" id="AIR11682.1"/>
    </source>
</evidence>
<dbReference type="KEGG" id="lsj:LSJ_3063"/>
<protein>
    <submittedName>
        <fullName evidence="2">Putative transmembrane protein</fullName>
    </submittedName>
</protein>
<feature type="transmembrane region" description="Helical" evidence="1">
    <location>
        <begin position="12"/>
        <end position="37"/>
    </location>
</feature>
<dbReference type="Proteomes" id="UP000029488">
    <property type="component" value="Plasmid pMP1046B"/>
</dbReference>
<name>A0A089RZ11_9LACO</name>
<reference evidence="2 3" key="1">
    <citation type="journal article" date="2014" name="BMC Genomics">
        <title>Unusual genome complexity in Lactobacillus salivarius JCM1046.</title>
        <authorList>
            <person name="Raftis E.J."/>
            <person name="Forde B.M."/>
            <person name="Claesson M.J."/>
            <person name="O'Toole P.W."/>
        </authorList>
    </citation>
    <scope>NUCLEOTIDE SEQUENCE [LARGE SCALE GENOMIC DNA]</scope>
    <source>
        <strain evidence="2 3">JCM1046</strain>
        <plasmid evidence="2 3">pMP1046B</plasmid>
    </source>
</reference>
<sequence>MDKLSNMIDRFLLTRTWYVIQWLFIMTVAFDLIFYSYGFWTKLFYLAGLAAGFSNIKEWHKKHIYSVKRKH</sequence>
<evidence type="ECO:0000313" key="3">
    <source>
        <dbReference type="Proteomes" id="UP000029488"/>
    </source>
</evidence>
<evidence type="ECO:0000256" key="1">
    <source>
        <dbReference type="SAM" id="Phobius"/>
    </source>
</evidence>
<organism evidence="2 3">
    <name type="scientific">Ligilactobacillus salivarius</name>
    <dbReference type="NCBI Taxonomy" id="1624"/>
    <lineage>
        <taxon>Bacteria</taxon>
        <taxon>Bacillati</taxon>
        <taxon>Bacillota</taxon>
        <taxon>Bacilli</taxon>
        <taxon>Lactobacillales</taxon>
        <taxon>Lactobacillaceae</taxon>
        <taxon>Ligilactobacillus</taxon>
    </lineage>
</organism>
<keyword evidence="1" id="KW-0472">Membrane</keyword>
<dbReference type="AlphaFoldDB" id="A0A089RZ11"/>
<dbReference type="RefSeq" id="WP_044005824.1">
    <property type="nucleotide sequence ID" value="NZ_CP007648.1"/>
</dbReference>
<dbReference type="EMBL" id="CP007648">
    <property type="protein sequence ID" value="AIR11682.1"/>
    <property type="molecule type" value="Genomic_DNA"/>
</dbReference>
<proteinExistence type="predicted"/>
<accession>A0A089RZ11</accession>
<keyword evidence="1" id="KW-1133">Transmembrane helix</keyword>
<gene>
    <name evidence="2" type="ORF">LSJ_3063</name>
</gene>